<evidence type="ECO:0000256" key="2">
    <source>
        <dbReference type="SAM" id="MobiDB-lite"/>
    </source>
</evidence>
<protein>
    <submittedName>
        <fullName evidence="3">Uncharacterized protein</fullName>
    </submittedName>
</protein>
<organism evidence="3">
    <name type="scientific">mine drainage metagenome</name>
    <dbReference type="NCBI Taxonomy" id="410659"/>
    <lineage>
        <taxon>unclassified sequences</taxon>
        <taxon>metagenomes</taxon>
        <taxon>ecological metagenomes</taxon>
    </lineage>
</organism>
<proteinExistence type="predicted"/>
<name>A0A1J5QHJ2_9ZZZZ</name>
<sequence length="448" mass="48763">MDVALEGPQHGPQQPGRRLVGRREPGAGGSHQGEELPPAGRRDERAHRIGVGRRVQPGDREQRLVEQSGAPGGRGAPRRPGHDEALVDELVEDPGVDQAVQPGHRDGLGERHELECRARLARQEVEVAADRVEDALRRSGADQPDPDAVALDQRAGLDLVPEELAHVVRVPLGLLPDASTGVAGDRPAEGLLHEGLGRDRIERPKVEAFRQTVLPQLEPRRGLGADRPHGRHDLDLALADQQRQRLCRRAVEEMGVLDVQQDRRLRRLVRHPHHVAGVPGGAFESRSRHREVDALERGPTVGRADGQGHRSVGLRPPVGDRSPVGAPRVGEARGEQSTSGRPVGKRPLDEVRLADSGLADHQDAAGGSERRKDRGAGCGSICGRPRPRREPVARRGRRTRGCRHPFCEVAHPFLVSWPCAIAIANVTRCGSLLGHRRVLSRTLVPNAR</sequence>
<evidence type="ECO:0000313" key="3">
    <source>
        <dbReference type="EMBL" id="OIQ79468.1"/>
    </source>
</evidence>
<gene>
    <name evidence="3" type="ORF">GALL_387910</name>
</gene>
<feature type="compositionally biased region" description="Basic and acidic residues" evidence="2">
    <location>
        <begin position="346"/>
        <end position="375"/>
    </location>
</feature>
<dbReference type="AlphaFoldDB" id="A0A1J5QHJ2"/>
<keyword evidence="1" id="KW-0175">Coiled coil</keyword>
<feature type="region of interest" description="Disordered" evidence="2">
    <location>
        <begin position="1"/>
        <end position="84"/>
    </location>
</feature>
<comment type="caution">
    <text evidence="3">The sequence shown here is derived from an EMBL/GenBank/DDBJ whole genome shotgun (WGS) entry which is preliminary data.</text>
</comment>
<accession>A0A1J5QHJ2</accession>
<feature type="coiled-coil region" evidence="1">
    <location>
        <begin position="111"/>
        <end position="138"/>
    </location>
</feature>
<feature type="region of interest" description="Disordered" evidence="2">
    <location>
        <begin position="276"/>
        <end position="398"/>
    </location>
</feature>
<reference evidence="3" key="1">
    <citation type="submission" date="2016-10" db="EMBL/GenBank/DDBJ databases">
        <title>Sequence of Gallionella enrichment culture.</title>
        <authorList>
            <person name="Poehlein A."/>
            <person name="Muehling M."/>
            <person name="Daniel R."/>
        </authorList>
    </citation>
    <scope>NUCLEOTIDE SEQUENCE</scope>
</reference>
<dbReference type="EMBL" id="MLJW01001208">
    <property type="protein sequence ID" value="OIQ79468.1"/>
    <property type="molecule type" value="Genomic_DNA"/>
</dbReference>
<evidence type="ECO:0000256" key="1">
    <source>
        <dbReference type="SAM" id="Coils"/>
    </source>
</evidence>